<gene>
    <name evidence="2" type="ORF">P5673_015227</name>
</gene>
<evidence type="ECO:0000256" key="1">
    <source>
        <dbReference type="SAM" id="MobiDB-lite"/>
    </source>
</evidence>
<comment type="caution">
    <text evidence="2">The sequence shown here is derived from an EMBL/GenBank/DDBJ whole genome shotgun (WGS) entry which is preliminary data.</text>
</comment>
<keyword evidence="3" id="KW-1185">Reference proteome</keyword>
<dbReference type="AlphaFoldDB" id="A0AAD9QI92"/>
<proteinExistence type="predicted"/>
<dbReference type="EMBL" id="JARQWQ010000031">
    <property type="protein sequence ID" value="KAK2561836.1"/>
    <property type="molecule type" value="Genomic_DNA"/>
</dbReference>
<reference evidence="2" key="1">
    <citation type="journal article" date="2023" name="G3 (Bethesda)">
        <title>Whole genome assembly and annotation of the endangered Caribbean coral Acropora cervicornis.</title>
        <authorList>
            <person name="Selwyn J.D."/>
            <person name="Vollmer S.V."/>
        </authorList>
    </citation>
    <scope>NUCLEOTIDE SEQUENCE</scope>
    <source>
        <strain evidence="2">K2</strain>
    </source>
</reference>
<dbReference type="Proteomes" id="UP001249851">
    <property type="component" value="Unassembled WGS sequence"/>
</dbReference>
<name>A0AAD9QI92_ACRCE</name>
<evidence type="ECO:0000313" key="3">
    <source>
        <dbReference type="Proteomes" id="UP001249851"/>
    </source>
</evidence>
<accession>A0AAD9QI92</accession>
<protein>
    <submittedName>
        <fullName evidence="2">Cyclin-dependent kinase 2-interacting protein</fullName>
    </submittedName>
</protein>
<feature type="region of interest" description="Disordered" evidence="1">
    <location>
        <begin position="1"/>
        <end position="40"/>
    </location>
</feature>
<dbReference type="PRINTS" id="PR02040">
    <property type="entry name" value="CDK2IP"/>
</dbReference>
<evidence type="ECO:0000313" key="2">
    <source>
        <dbReference type="EMBL" id="KAK2561836.1"/>
    </source>
</evidence>
<organism evidence="2 3">
    <name type="scientific">Acropora cervicornis</name>
    <name type="common">Staghorn coral</name>
    <dbReference type="NCBI Taxonomy" id="6130"/>
    <lineage>
        <taxon>Eukaryota</taxon>
        <taxon>Metazoa</taxon>
        <taxon>Cnidaria</taxon>
        <taxon>Anthozoa</taxon>
        <taxon>Hexacorallia</taxon>
        <taxon>Scleractinia</taxon>
        <taxon>Astrocoeniina</taxon>
        <taxon>Acroporidae</taxon>
        <taxon>Acropora</taxon>
    </lineage>
</organism>
<sequence>MASPSPRKSKSPKVLKTPSKNDETANSISPKSSPSKNLSDVARRVRECCASWHENVNKWSKLNELGTSVANKLVNLQLQKQYTVGNENTLTVEVEQDMTFQLQEEISESSEELSKIYSSLADVLKRMEALVQNFIAIKKLVALKTNDREVIFSTWTIEQFCDTCETLFHSFNNELSLKEKLMSEFKHCKNRDQLMVYLSLWLHEPLLDDDYEVLLESMLLEAELR</sequence>
<reference evidence="2" key="2">
    <citation type="journal article" date="2023" name="Science">
        <title>Genomic signatures of disease resistance in endangered staghorn corals.</title>
        <authorList>
            <person name="Vollmer S.V."/>
            <person name="Selwyn J.D."/>
            <person name="Despard B.A."/>
            <person name="Roesel C.L."/>
        </authorList>
    </citation>
    <scope>NUCLEOTIDE SEQUENCE</scope>
    <source>
        <strain evidence="2">K2</strain>
    </source>
</reference>
<keyword evidence="2" id="KW-0418">Kinase</keyword>
<dbReference type="GO" id="GO:0016301">
    <property type="term" value="F:kinase activity"/>
    <property type="evidence" value="ECO:0007669"/>
    <property type="project" value="UniProtKB-KW"/>
</dbReference>
<feature type="compositionally biased region" description="Low complexity" evidence="1">
    <location>
        <begin position="26"/>
        <end position="39"/>
    </location>
</feature>
<dbReference type="PANTHER" id="PTHR15827">
    <property type="entry name" value="CYCLIN-DEPENDENT KINASE 2-INTERACTING PROTEIN"/>
    <property type="match status" value="1"/>
</dbReference>
<keyword evidence="2" id="KW-0808">Transferase</keyword>
<dbReference type="PANTHER" id="PTHR15827:SF2">
    <property type="entry name" value="CYCLIN-DEPENDENT KINASE 2-INTERACTING PROTEIN"/>
    <property type="match status" value="1"/>
</dbReference>
<dbReference type="InterPro" id="IPR023250">
    <property type="entry name" value="Cyclin-dep_Kinase_2_interact"/>
</dbReference>